<proteinExistence type="predicted"/>
<dbReference type="EMBL" id="UYRT01118495">
    <property type="protein sequence ID" value="VDN49931.1"/>
    <property type="molecule type" value="Genomic_DNA"/>
</dbReference>
<gene>
    <name evidence="1" type="ORF">GPUH_LOCUS27083</name>
</gene>
<dbReference type="AlphaFoldDB" id="A0A183F1J1"/>
<evidence type="ECO:0000313" key="3">
    <source>
        <dbReference type="WBParaSite" id="GPUH_0002711201-mRNA-1"/>
    </source>
</evidence>
<reference evidence="3" key="1">
    <citation type="submission" date="2016-06" db="UniProtKB">
        <authorList>
            <consortium name="WormBaseParasite"/>
        </authorList>
    </citation>
    <scope>IDENTIFICATION</scope>
</reference>
<evidence type="ECO:0000313" key="2">
    <source>
        <dbReference type="Proteomes" id="UP000271098"/>
    </source>
</evidence>
<reference evidence="1 2" key="2">
    <citation type="submission" date="2018-11" db="EMBL/GenBank/DDBJ databases">
        <authorList>
            <consortium name="Pathogen Informatics"/>
        </authorList>
    </citation>
    <scope>NUCLEOTIDE SEQUENCE [LARGE SCALE GENOMIC DNA]</scope>
</reference>
<evidence type="ECO:0000313" key="1">
    <source>
        <dbReference type="EMBL" id="VDN49931.1"/>
    </source>
</evidence>
<name>A0A183F1J1_9BILA</name>
<keyword evidence="2" id="KW-1185">Reference proteome</keyword>
<sequence length="109" mass="10920">MQPAVLFQNATATPQLLQSSAVETPRSAAVPIFPLNLSSSLPSQQQQQAPVVTAGTTAGKDASLFSNPPAATTTVSSSAFSGILPAAIPKTAEAKTPVVDETGGKVTAS</sequence>
<organism evidence="3">
    <name type="scientific">Gongylonema pulchrum</name>
    <dbReference type="NCBI Taxonomy" id="637853"/>
    <lineage>
        <taxon>Eukaryota</taxon>
        <taxon>Metazoa</taxon>
        <taxon>Ecdysozoa</taxon>
        <taxon>Nematoda</taxon>
        <taxon>Chromadorea</taxon>
        <taxon>Rhabditida</taxon>
        <taxon>Spirurina</taxon>
        <taxon>Spiruromorpha</taxon>
        <taxon>Spiruroidea</taxon>
        <taxon>Gongylonematidae</taxon>
        <taxon>Gongylonema</taxon>
    </lineage>
</organism>
<dbReference type="WBParaSite" id="GPUH_0002711201-mRNA-1">
    <property type="protein sequence ID" value="GPUH_0002711201-mRNA-1"/>
    <property type="gene ID" value="GPUH_0002711201"/>
</dbReference>
<dbReference type="Proteomes" id="UP000271098">
    <property type="component" value="Unassembled WGS sequence"/>
</dbReference>
<protein>
    <submittedName>
        <fullName evidence="1 3">Uncharacterized protein</fullName>
    </submittedName>
</protein>
<accession>A0A183F1J1</accession>